<reference evidence="1 2" key="1">
    <citation type="journal article" date="2022" name="bioRxiv">
        <title>Genomics of Preaxostyla Flagellates Illuminates Evolutionary Transitions and the Path Towards Mitochondrial Loss.</title>
        <authorList>
            <person name="Novak L.V.F."/>
            <person name="Treitli S.C."/>
            <person name="Pyrih J."/>
            <person name="Halakuc P."/>
            <person name="Pipaliya S.V."/>
            <person name="Vacek V."/>
            <person name="Brzon O."/>
            <person name="Soukal P."/>
            <person name="Eme L."/>
            <person name="Dacks J.B."/>
            <person name="Karnkowska A."/>
            <person name="Elias M."/>
            <person name="Hampl V."/>
        </authorList>
    </citation>
    <scope>NUCLEOTIDE SEQUENCE [LARGE SCALE GENOMIC DNA]</scope>
    <source>
        <strain evidence="1">NAU3</strain>
        <tissue evidence="1">Gut</tissue>
    </source>
</reference>
<evidence type="ECO:0000313" key="1">
    <source>
        <dbReference type="EMBL" id="KAK2958228.1"/>
    </source>
</evidence>
<dbReference type="SUPFAM" id="SSF48371">
    <property type="entry name" value="ARM repeat"/>
    <property type="match status" value="1"/>
</dbReference>
<accession>A0ABQ9Y3A8</accession>
<name>A0ABQ9Y3A8_9EUKA</name>
<dbReference type="InterPro" id="IPR016024">
    <property type="entry name" value="ARM-type_fold"/>
</dbReference>
<comment type="caution">
    <text evidence="1">The sequence shown here is derived from an EMBL/GenBank/DDBJ whole genome shotgun (WGS) entry which is preliminary data.</text>
</comment>
<organism evidence="1 2">
    <name type="scientific">Blattamonas nauphoetae</name>
    <dbReference type="NCBI Taxonomy" id="2049346"/>
    <lineage>
        <taxon>Eukaryota</taxon>
        <taxon>Metamonada</taxon>
        <taxon>Preaxostyla</taxon>
        <taxon>Oxymonadida</taxon>
        <taxon>Blattamonas</taxon>
    </lineage>
</organism>
<dbReference type="EMBL" id="JARBJD010000039">
    <property type="protein sequence ID" value="KAK2958228.1"/>
    <property type="molecule type" value="Genomic_DNA"/>
</dbReference>
<sequence length="213" mass="24093">MDCSPFLNWEEDEDETFPEKTVVLRSLVTTLKLQPTLDDSLEAKAVTFLESVELYDEESAETLLSSLSSPSDKSLTECVQSIVVLLSTSNQAITTASMKILQRLIQHCSETNTLTIVKADLIPQLINTLNMLSLPFAEAEDIHHSELEIEDPDEQQAIYEMVLKQVLAPSEQYLCRLCQNRCSMIDSELSERFLPLFAQLLEIVTTESRDSFR</sequence>
<evidence type="ECO:0000313" key="2">
    <source>
        <dbReference type="Proteomes" id="UP001281761"/>
    </source>
</evidence>
<gene>
    <name evidence="1" type="ORF">BLNAU_6715</name>
</gene>
<protein>
    <submittedName>
        <fullName evidence="1">Uncharacterized protein</fullName>
    </submittedName>
</protein>
<proteinExistence type="predicted"/>
<keyword evidence="2" id="KW-1185">Reference proteome</keyword>
<dbReference type="Proteomes" id="UP001281761">
    <property type="component" value="Unassembled WGS sequence"/>
</dbReference>